<protein>
    <recommendedName>
        <fullName evidence="5">Tryptophan synthase beta chain-like PALP domain-containing protein</fullName>
    </recommendedName>
</protein>
<dbReference type="Gene3D" id="3.40.50.1100">
    <property type="match status" value="2"/>
</dbReference>
<dbReference type="AlphaFoldDB" id="A0A382G2G3"/>
<dbReference type="InterPro" id="IPR036052">
    <property type="entry name" value="TrpB-like_PALP_sf"/>
</dbReference>
<dbReference type="SUPFAM" id="SSF53686">
    <property type="entry name" value="Tryptophan synthase beta subunit-like PLP-dependent enzymes"/>
    <property type="match status" value="1"/>
</dbReference>
<dbReference type="InterPro" id="IPR001926">
    <property type="entry name" value="TrpB-like_PALP"/>
</dbReference>
<dbReference type="NCBIfam" id="TIGR00260">
    <property type="entry name" value="thrC"/>
    <property type="match status" value="1"/>
</dbReference>
<evidence type="ECO:0000256" key="1">
    <source>
        <dbReference type="ARBA" id="ARBA00001933"/>
    </source>
</evidence>
<evidence type="ECO:0000256" key="3">
    <source>
        <dbReference type="ARBA" id="ARBA00022898"/>
    </source>
</evidence>
<dbReference type="GO" id="GO:0009097">
    <property type="term" value="P:isoleucine biosynthetic process"/>
    <property type="evidence" value="ECO:0007669"/>
    <property type="project" value="TreeGrafter"/>
</dbReference>
<dbReference type="GO" id="GO:0006565">
    <property type="term" value="P:L-serine catabolic process"/>
    <property type="evidence" value="ECO:0007669"/>
    <property type="project" value="TreeGrafter"/>
</dbReference>
<evidence type="ECO:0000256" key="2">
    <source>
        <dbReference type="ARBA" id="ARBA00005517"/>
    </source>
</evidence>
<dbReference type="CDD" id="cd01563">
    <property type="entry name" value="Thr-synth_1"/>
    <property type="match status" value="1"/>
</dbReference>
<comment type="similarity">
    <text evidence="2">Belongs to the threonine synthase family.</text>
</comment>
<sequence length="414" mass="44803">MGNVKGLKCKECKREFPKEPIHVCEYCFGPLEVDYDYEKISKKITRETILSGPPSMWRYKELMPLDEDNTVGDHVGFTPLVRAKNLGKALGINNLYLKNDSVNHPTFSFKDRVVAVAVSKAIEFGFDTISCASTGNLANSVAAHSAEAGLKSFIFIPVGLESGKILGTNIYGTNLIAVNGSYDDVNRLCSEIAVNHKWAFVNINIRPYYGDGSKSYGYEIAEQLGWRTPDNVIVPVAGSSLITKIWKAFHEFECLGLLDGKVKSKIFAAQATGCSPVTTAIKNGTDVITPVKPNTIAKSIAIGNPADGYYGVKTTQTSGGYGEDVNDEEIVQAMKLLAETEGIFTETAGGVTVGVTKKLVQQGRIKPDETTVICITGNGLKTVEALNGQYADPVIIEPKLNSFEEIYSNSVSTA</sequence>
<evidence type="ECO:0000313" key="6">
    <source>
        <dbReference type="EMBL" id="SVB68381.1"/>
    </source>
</evidence>
<comment type="cofactor">
    <cofactor evidence="1">
        <name>pyridoxal 5'-phosphate</name>
        <dbReference type="ChEBI" id="CHEBI:597326"/>
    </cofactor>
</comment>
<evidence type="ECO:0000256" key="4">
    <source>
        <dbReference type="ARBA" id="ARBA00023239"/>
    </source>
</evidence>
<dbReference type="GO" id="GO:0003941">
    <property type="term" value="F:L-serine ammonia-lyase activity"/>
    <property type="evidence" value="ECO:0007669"/>
    <property type="project" value="TreeGrafter"/>
</dbReference>
<accession>A0A382G2G3</accession>
<evidence type="ECO:0000259" key="5">
    <source>
        <dbReference type="Pfam" id="PF00291"/>
    </source>
</evidence>
<gene>
    <name evidence="6" type="ORF">METZ01_LOCUS221235</name>
</gene>
<proteinExistence type="inferred from homology"/>
<dbReference type="GO" id="GO:0004794">
    <property type="term" value="F:threonine deaminase activity"/>
    <property type="evidence" value="ECO:0007669"/>
    <property type="project" value="TreeGrafter"/>
</dbReference>
<dbReference type="GO" id="GO:0006567">
    <property type="term" value="P:L-threonine catabolic process"/>
    <property type="evidence" value="ECO:0007669"/>
    <property type="project" value="TreeGrafter"/>
</dbReference>
<dbReference type="PANTHER" id="PTHR48078:SF6">
    <property type="entry name" value="L-THREONINE DEHYDRATASE CATABOLIC TDCB"/>
    <property type="match status" value="1"/>
</dbReference>
<keyword evidence="3" id="KW-0663">Pyridoxal phosphate</keyword>
<dbReference type="PANTHER" id="PTHR48078">
    <property type="entry name" value="THREONINE DEHYDRATASE, MITOCHONDRIAL-RELATED"/>
    <property type="match status" value="1"/>
</dbReference>
<dbReference type="InterPro" id="IPR050147">
    <property type="entry name" value="Ser/Thr_Dehydratase"/>
</dbReference>
<dbReference type="EMBL" id="UINC01052724">
    <property type="protein sequence ID" value="SVB68381.1"/>
    <property type="molecule type" value="Genomic_DNA"/>
</dbReference>
<reference evidence="6" key="1">
    <citation type="submission" date="2018-05" db="EMBL/GenBank/DDBJ databases">
        <authorList>
            <person name="Lanie J.A."/>
            <person name="Ng W.-L."/>
            <person name="Kazmierczak K.M."/>
            <person name="Andrzejewski T.M."/>
            <person name="Davidsen T.M."/>
            <person name="Wayne K.J."/>
            <person name="Tettelin H."/>
            <person name="Glass J.I."/>
            <person name="Rusch D."/>
            <person name="Podicherti R."/>
            <person name="Tsui H.-C.T."/>
            <person name="Winkler M.E."/>
        </authorList>
    </citation>
    <scope>NUCLEOTIDE SEQUENCE</scope>
</reference>
<dbReference type="Pfam" id="PF00291">
    <property type="entry name" value="PALP"/>
    <property type="match status" value="1"/>
</dbReference>
<organism evidence="6">
    <name type="scientific">marine metagenome</name>
    <dbReference type="NCBI Taxonomy" id="408172"/>
    <lineage>
        <taxon>unclassified sequences</taxon>
        <taxon>metagenomes</taxon>
        <taxon>ecological metagenomes</taxon>
    </lineage>
</organism>
<keyword evidence="4" id="KW-0456">Lyase</keyword>
<dbReference type="InterPro" id="IPR004450">
    <property type="entry name" value="Thr_synthase-like"/>
</dbReference>
<feature type="domain" description="Tryptophan synthase beta chain-like PALP" evidence="5">
    <location>
        <begin position="73"/>
        <end position="377"/>
    </location>
</feature>
<name>A0A382G2G3_9ZZZZ</name>